<dbReference type="SUPFAM" id="SSF82866">
    <property type="entry name" value="Multidrug efflux transporter AcrB transmembrane domain"/>
    <property type="match status" value="2"/>
</dbReference>
<comment type="subcellular location">
    <subcellularLocation>
        <location evidence="1">Cell membrane</location>
        <topology evidence="1">Multi-pass membrane protein</topology>
    </subcellularLocation>
</comment>
<dbReference type="PANTHER" id="PTHR33406:SF10">
    <property type="entry name" value="SSD DOMAIN-CONTAINING PROTEIN"/>
    <property type="match status" value="1"/>
</dbReference>
<feature type="transmembrane region" description="Helical" evidence="7">
    <location>
        <begin position="651"/>
        <end position="669"/>
    </location>
</feature>
<dbReference type="PROSITE" id="PS50156">
    <property type="entry name" value="SSD"/>
    <property type="match status" value="1"/>
</dbReference>
<keyword evidence="5 7" id="KW-0472">Membrane</keyword>
<feature type="domain" description="SSD" evidence="8">
    <location>
        <begin position="282"/>
        <end position="404"/>
    </location>
</feature>
<evidence type="ECO:0000313" key="10">
    <source>
        <dbReference type="Proteomes" id="UP000237440"/>
    </source>
</evidence>
<comment type="caution">
    <text evidence="9">The sequence shown here is derived from an EMBL/GenBank/DDBJ whole genome shotgun (WGS) entry which is preliminary data.</text>
</comment>
<dbReference type="Pfam" id="PF03176">
    <property type="entry name" value="MMPL"/>
    <property type="match status" value="1"/>
</dbReference>
<accession>A0A2S3VR16</accession>
<sequence>MATSVENNATPVLEDRQQFDVRSGSFIERLIFNNRLLFILLCTVLTVLLGYKATQLQVNASFERMMPSSHEFIRNYLNNKTDLAALGNSVRVMVENPRGTIYDPAYLQALQEINDKINLAPGVDRAWMRSLWMPSVRWSEINEVGMEGGPVMPNGYDGSPAKLQELQLNVLRANLVGDLVSLDMRSSVILVPLLDKDPATGAPLVYQQFADFLEKDIRGQYEVPGPDGQLKVRVHIIGFAKLIGDLISGLTQVMGFFAISALIAAVIIFGYTRCIRSTLLLLVASLSSVVWLLGLMQLLGYDIDPYSILVPFLIFAIGMSHGAQKMNGIMQDIGRGTHKYVAARYTFRRLFVAGLSALLANVFGFAVLMVIDIPVIRDLAITTSIGVCVLIFTQLIMVPVMLSYLGVSRSAARRSVRNESELAAGSKSNPFYKAVGTFLIKCTSPSYARVLVVLALAVGVGAFMVRSGLQIGDLDAGAPELRPGSRYNQDVVFFNQSFGRSTDQFAVIVKTKPGACSTFETLTEIDRLTQMLRDVPGVQTVASLSSSVRFINSSYGEANPKWMSIPRQDEVSAQASQYAALQSPELSNFSCSVSPVIAYLADHRAGTLNGVVSAVQAFAAQHNTEDRQFLLAAGPAGIEAATNLVVADANLTVLLLLYASVVVLCLISFRSWRAVLVALIPLVITSLLCEALMVFMGIGVKVATLPVIALGVGAGVDYALYLLSVQLTLQRRGASLEEAYSGALMFTGKVVALVGLTLATGVLTWVFSPIKFQADMGILLTFMFLWNMLGSLVLIPALSHFLLRGETRVRTPVQEQAVADYSDEQTASSNRAAKRTDAPASATNI</sequence>
<evidence type="ECO:0000256" key="6">
    <source>
        <dbReference type="SAM" id="MobiDB-lite"/>
    </source>
</evidence>
<feature type="transmembrane region" description="Helical" evidence="7">
    <location>
        <begin position="704"/>
        <end position="723"/>
    </location>
</feature>
<feature type="transmembrane region" description="Helical" evidence="7">
    <location>
        <begin position="447"/>
        <end position="465"/>
    </location>
</feature>
<keyword evidence="3 7" id="KW-0812">Transmembrane</keyword>
<feature type="transmembrane region" description="Helical" evidence="7">
    <location>
        <begin position="383"/>
        <end position="407"/>
    </location>
</feature>
<dbReference type="GO" id="GO:0005886">
    <property type="term" value="C:plasma membrane"/>
    <property type="evidence" value="ECO:0007669"/>
    <property type="project" value="UniProtKB-SubCell"/>
</dbReference>
<evidence type="ECO:0000256" key="4">
    <source>
        <dbReference type="ARBA" id="ARBA00022989"/>
    </source>
</evidence>
<feature type="transmembrane region" description="Helical" evidence="7">
    <location>
        <begin position="676"/>
        <end position="698"/>
    </location>
</feature>
<dbReference type="Proteomes" id="UP000237440">
    <property type="component" value="Unassembled WGS sequence"/>
</dbReference>
<dbReference type="OrthoDB" id="7007543at2"/>
<evidence type="ECO:0000256" key="2">
    <source>
        <dbReference type="ARBA" id="ARBA00022475"/>
    </source>
</evidence>
<dbReference type="EMBL" id="MUJK01000003">
    <property type="protein sequence ID" value="POF42400.1"/>
    <property type="molecule type" value="Genomic_DNA"/>
</dbReference>
<gene>
    <name evidence="9" type="ORF">B0D71_13335</name>
</gene>
<evidence type="ECO:0000256" key="3">
    <source>
        <dbReference type="ARBA" id="ARBA00022692"/>
    </source>
</evidence>
<keyword evidence="4 7" id="KW-1133">Transmembrane helix</keyword>
<feature type="transmembrane region" description="Helical" evidence="7">
    <location>
        <begin position="350"/>
        <end position="371"/>
    </location>
</feature>
<feature type="transmembrane region" description="Helical" evidence="7">
    <location>
        <begin position="32"/>
        <end position="51"/>
    </location>
</feature>
<feature type="transmembrane region" description="Helical" evidence="7">
    <location>
        <begin position="279"/>
        <end position="299"/>
    </location>
</feature>
<dbReference type="AlphaFoldDB" id="A0A2S3VR16"/>
<dbReference type="InterPro" id="IPR050545">
    <property type="entry name" value="Mycobact_MmpL"/>
</dbReference>
<keyword evidence="10" id="KW-1185">Reference proteome</keyword>
<feature type="transmembrane region" description="Helical" evidence="7">
    <location>
        <begin position="744"/>
        <end position="767"/>
    </location>
</feature>
<dbReference type="PANTHER" id="PTHR33406">
    <property type="entry name" value="MEMBRANE PROTEIN MJ1562-RELATED"/>
    <property type="match status" value="1"/>
</dbReference>
<keyword evidence="2" id="KW-1003">Cell membrane</keyword>
<evidence type="ECO:0000256" key="5">
    <source>
        <dbReference type="ARBA" id="ARBA00023136"/>
    </source>
</evidence>
<protein>
    <submittedName>
        <fullName evidence="9">RND transporter</fullName>
    </submittedName>
</protein>
<dbReference type="InterPro" id="IPR000731">
    <property type="entry name" value="SSD"/>
</dbReference>
<feature type="region of interest" description="Disordered" evidence="6">
    <location>
        <begin position="820"/>
        <end position="845"/>
    </location>
</feature>
<evidence type="ECO:0000313" key="9">
    <source>
        <dbReference type="EMBL" id="POF42400.1"/>
    </source>
</evidence>
<reference evidence="10" key="1">
    <citation type="submission" date="2017-02" db="EMBL/GenBank/DDBJ databases">
        <authorList>
            <person name="Furmanczyk E.M."/>
        </authorList>
    </citation>
    <scope>NUCLEOTIDE SEQUENCE [LARGE SCALE GENOMIC DNA]</scope>
    <source>
        <strain evidence="10">AP3_22</strain>
    </source>
</reference>
<evidence type="ECO:0000256" key="1">
    <source>
        <dbReference type="ARBA" id="ARBA00004651"/>
    </source>
</evidence>
<organism evidence="9 10">
    <name type="scientific">Pseudomonas laurylsulfativorans</name>
    <dbReference type="NCBI Taxonomy" id="1943631"/>
    <lineage>
        <taxon>Bacteria</taxon>
        <taxon>Pseudomonadati</taxon>
        <taxon>Pseudomonadota</taxon>
        <taxon>Gammaproteobacteria</taxon>
        <taxon>Pseudomonadales</taxon>
        <taxon>Pseudomonadaceae</taxon>
        <taxon>Pseudomonas</taxon>
    </lineage>
</organism>
<feature type="transmembrane region" description="Helical" evidence="7">
    <location>
        <begin position="305"/>
        <end position="323"/>
    </location>
</feature>
<feature type="transmembrane region" description="Helical" evidence="7">
    <location>
        <begin position="253"/>
        <end position="272"/>
    </location>
</feature>
<evidence type="ECO:0000256" key="7">
    <source>
        <dbReference type="SAM" id="Phobius"/>
    </source>
</evidence>
<feature type="transmembrane region" description="Helical" evidence="7">
    <location>
        <begin position="779"/>
        <end position="803"/>
    </location>
</feature>
<dbReference type="RefSeq" id="WP_103395192.1">
    <property type="nucleotide sequence ID" value="NZ_MUJK01000003.1"/>
</dbReference>
<evidence type="ECO:0000259" key="8">
    <source>
        <dbReference type="PROSITE" id="PS50156"/>
    </source>
</evidence>
<dbReference type="Gene3D" id="1.20.1640.10">
    <property type="entry name" value="Multidrug efflux transporter AcrB transmembrane domain"/>
    <property type="match status" value="2"/>
</dbReference>
<dbReference type="InterPro" id="IPR004869">
    <property type="entry name" value="MMPL_dom"/>
</dbReference>
<proteinExistence type="predicted"/>
<name>A0A2S3VR16_9PSED</name>